<keyword evidence="2" id="KW-1185">Reference proteome</keyword>
<dbReference type="OrthoDB" id="8397025at2"/>
<protein>
    <submittedName>
        <fullName evidence="1">Putative secreted protein</fullName>
    </submittedName>
</protein>
<evidence type="ECO:0000313" key="2">
    <source>
        <dbReference type="Proteomes" id="UP000238338"/>
    </source>
</evidence>
<evidence type="ECO:0000313" key="1">
    <source>
        <dbReference type="EMBL" id="PQV52893.1"/>
    </source>
</evidence>
<dbReference type="RefSeq" id="WP_105516538.1">
    <property type="nucleotide sequence ID" value="NZ_PVEP01000015.1"/>
</dbReference>
<proteinExistence type="predicted"/>
<gene>
    <name evidence="1" type="ORF">LX70_03999</name>
</gene>
<dbReference type="Proteomes" id="UP000238338">
    <property type="component" value="Unassembled WGS sequence"/>
</dbReference>
<dbReference type="Pfam" id="PF06199">
    <property type="entry name" value="Phage_tail_2"/>
    <property type="match status" value="1"/>
</dbReference>
<sequence>MAGEIAGRKVRIKYDSDGAGAGAAVEIARAKADSGTINNEAIDATTKDDAGVRTYLNDIGVKSMSLSCSGILSDGITTLIGLAANAGDGTALHWFELDIEGLGTFRGQFFITTFTPGGNEGAEAATFEMALESSGAIAWS</sequence>
<dbReference type="InterPro" id="IPR011855">
    <property type="entry name" value="Phgtail_TP901_1"/>
</dbReference>
<accession>A0A2S8RWJ0</accession>
<name>A0A2S8RWJ0_9RHOB</name>
<reference evidence="1 2" key="1">
    <citation type="submission" date="2018-02" db="EMBL/GenBank/DDBJ databases">
        <title>Genomic Encyclopedia of Archaeal and Bacterial Type Strains, Phase II (KMG-II): from individual species to whole genera.</title>
        <authorList>
            <person name="Goeker M."/>
        </authorList>
    </citation>
    <scope>NUCLEOTIDE SEQUENCE [LARGE SCALE GENOMIC DNA]</scope>
    <source>
        <strain evidence="1 2">DSM 18921</strain>
    </source>
</reference>
<dbReference type="AlphaFoldDB" id="A0A2S8RWJ0"/>
<organism evidence="1 2">
    <name type="scientific">Albidovulum denitrificans</name>
    <dbReference type="NCBI Taxonomy" id="404881"/>
    <lineage>
        <taxon>Bacteria</taxon>
        <taxon>Pseudomonadati</taxon>
        <taxon>Pseudomonadota</taxon>
        <taxon>Alphaproteobacteria</taxon>
        <taxon>Rhodobacterales</taxon>
        <taxon>Paracoccaceae</taxon>
        <taxon>Albidovulum</taxon>
    </lineage>
</organism>
<dbReference type="EMBL" id="PVEP01000015">
    <property type="protein sequence ID" value="PQV52893.1"/>
    <property type="molecule type" value="Genomic_DNA"/>
</dbReference>
<comment type="caution">
    <text evidence="1">The sequence shown here is derived from an EMBL/GenBank/DDBJ whole genome shotgun (WGS) entry which is preliminary data.</text>
</comment>